<name>A0ABT6YLC7_9BACT</name>
<dbReference type="PROSITE" id="PS51257">
    <property type="entry name" value="PROKAR_LIPOPROTEIN"/>
    <property type="match status" value="1"/>
</dbReference>
<gene>
    <name evidence="2" type="ORF">QM480_08635</name>
</gene>
<dbReference type="EMBL" id="JASHID010000005">
    <property type="protein sequence ID" value="MDI9864390.1"/>
    <property type="molecule type" value="Genomic_DNA"/>
</dbReference>
<keyword evidence="1" id="KW-0732">Signal</keyword>
<reference evidence="2 3" key="1">
    <citation type="submission" date="2023-05" db="EMBL/GenBank/DDBJ databases">
        <title>Novel species of genus Flectobacillus isolated from stream in China.</title>
        <authorList>
            <person name="Lu H."/>
        </authorList>
    </citation>
    <scope>NUCLEOTIDE SEQUENCE [LARGE SCALE GENOMIC DNA]</scope>
    <source>
        <strain evidence="2 3">DC10W</strain>
    </source>
</reference>
<evidence type="ECO:0000313" key="2">
    <source>
        <dbReference type="EMBL" id="MDI9864390.1"/>
    </source>
</evidence>
<evidence type="ECO:0000313" key="3">
    <source>
        <dbReference type="Proteomes" id="UP001236569"/>
    </source>
</evidence>
<sequence length="257" mass="28993">MKSHTIKSTIVLLLAWISFQATGQSCCPSYIQDYVETTTFPYDGFGADNVQSFLIPSGDRIPPNMGAAAEANAKRFYSILNQSYVYVKPDPKNSVQIVQKNTFLIPKSPNSQFFMKFQQVKTWGFDSRYNTFVEFSADGGQTWTTKFMDLSLMFMGEEICIEYHINYKSILAAFQKIDPKMTMDKLLTTPLNYRYNYVPKTAIEKKTFLKTHPRFIKRTAGASVKNMNFLHLLIDEEDGTGITGGSTGSGSLAPPPR</sequence>
<feature type="signal peptide" evidence="1">
    <location>
        <begin position="1"/>
        <end position="23"/>
    </location>
</feature>
<keyword evidence="3" id="KW-1185">Reference proteome</keyword>
<comment type="caution">
    <text evidence="2">The sequence shown here is derived from an EMBL/GenBank/DDBJ whole genome shotgun (WGS) entry which is preliminary data.</text>
</comment>
<evidence type="ECO:0000256" key="1">
    <source>
        <dbReference type="SAM" id="SignalP"/>
    </source>
</evidence>
<protein>
    <submittedName>
        <fullName evidence="2">Uncharacterized protein</fullName>
    </submittedName>
</protein>
<dbReference type="RefSeq" id="WP_283369589.1">
    <property type="nucleotide sequence ID" value="NZ_JASHID010000005.1"/>
</dbReference>
<feature type="chain" id="PRO_5046783402" evidence="1">
    <location>
        <begin position="24"/>
        <end position="257"/>
    </location>
</feature>
<dbReference type="Proteomes" id="UP001236569">
    <property type="component" value="Unassembled WGS sequence"/>
</dbReference>
<accession>A0ABT6YLC7</accession>
<proteinExistence type="predicted"/>
<organism evidence="2 3">
    <name type="scientific">Flectobacillus longus</name>
    <dbReference type="NCBI Taxonomy" id="2984207"/>
    <lineage>
        <taxon>Bacteria</taxon>
        <taxon>Pseudomonadati</taxon>
        <taxon>Bacteroidota</taxon>
        <taxon>Cytophagia</taxon>
        <taxon>Cytophagales</taxon>
        <taxon>Flectobacillaceae</taxon>
        <taxon>Flectobacillus</taxon>
    </lineage>
</organism>